<protein>
    <submittedName>
        <fullName evidence="1">Uncharacterized protein</fullName>
    </submittedName>
</protein>
<organism evidence="1">
    <name type="scientific">marine metagenome</name>
    <dbReference type="NCBI Taxonomy" id="408172"/>
    <lineage>
        <taxon>unclassified sequences</taxon>
        <taxon>metagenomes</taxon>
        <taxon>ecological metagenomes</taxon>
    </lineage>
</organism>
<dbReference type="AlphaFoldDB" id="A0A383C6E7"/>
<sequence>MPDRNTTILEEYGSWATDYQFSAFADNTNFARVIQNETAGVTILASEKK</sequence>
<gene>
    <name evidence="1" type="ORF">METZ01_LOCUS480618</name>
</gene>
<proteinExistence type="predicted"/>
<accession>A0A383C6E7</accession>
<dbReference type="EMBL" id="UINC01206233">
    <property type="protein sequence ID" value="SVE27764.1"/>
    <property type="molecule type" value="Genomic_DNA"/>
</dbReference>
<reference evidence="1" key="1">
    <citation type="submission" date="2018-05" db="EMBL/GenBank/DDBJ databases">
        <authorList>
            <person name="Lanie J.A."/>
            <person name="Ng W.-L."/>
            <person name="Kazmierczak K.M."/>
            <person name="Andrzejewski T.M."/>
            <person name="Davidsen T.M."/>
            <person name="Wayne K.J."/>
            <person name="Tettelin H."/>
            <person name="Glass J.I."/>
            <person name="Rusch D."/>
            <person name="Podicherti R."/>
            <person name="Tsui H.-C.T."/>
            <person name="Winkler M.E."/>
        </authorList>
    </citation>
    <scope>NUCLEOTIDE SEQUENCE</scope>
</reference>
<evidence type="ECO:0000313" key="1">
    <source>
        <dbReference type="EMBL" id="SVE27764.1"/>
    </source>
</evidence>
<name>A0A383C6E7_9ZZZZ</name>